<dbReference type="InterPro" id="IPR038765">
    <property type="entry name" value="Papain-like_cys_pep_sf"/>
</dbReference>
<dbReference type="Pfam" id="PF23265">
    <property type="entry name" value="Ig-like_KY"/>
    <property type="match status" value="3"/>
</dbReference>
<feature type="chain" id="PRO_5044669060" evidence="2">
    <location>
        <begin position="18"/>
        <end position="829"/>
    </location>
</feature>
<dbReference type="KEGG" id="amex:103029872"/>
<dbReference type="PANTHER" id="PTHR46333">
    <property type="entry name" value="CYTOKINESIS PROTEIN 3"/>
    <property type="match status" value="1"/>
</dbReference>
<name>A0A8B9HZM8_ASTMX</name>
<evidence type="ECO:0000313" key="5">
    <source>
        <dbReference type="Ensembl" id="ENSAMXP00005017412.1"/>
    </source>
</evidence>
<feature type="signal peptide" evidence="2">
    <location>
        <begin position="1"/>
        <end position="17"/>
    </location>
</feature>
<dbReference type="OrthoDB" id="6129702at2759"/>
<dbReference type="InterPro" id="IPR056564">
    <property type="entry name" value="Ig-like_KY"/>
</dbReference>
<dbReference type="Proteomes" id="UP000752171">
    <property type="component" value="Unassembled WGS sequence"/>
</dbReference>
<dbReference type="SMART" id="SM00460">
    <property type="entry name" value="TGc"/>
    <property type="match status" value="1"/>
</dbReference>
<accession>A0A8B9HZM8</accession>
<protein>
    <submittedName>
        <fullName evidence="4 5">Kyphoscoliosis peptidase</fullName>
    </submittedName>
</protein>
<dbReference type="Proteomes" id="UP000694621">
    <property type="component" value="Unplaced"/>
</dbReference>
<evidence type="ECO:0000313" key="4">
    <source>
        <dbReference type="EMBL" id="KAG9281210.1"/>
    </source>
</evidence>
<dbReference type="InterPro" id="IPR052557">
    <property type="entry name" value="CAP/Cytokinesis_protein"/>
</dbReference>
<dbReference type="SUPFAM" id="SSF54001">
    <property type="entry name" value="Cysteine proteinases"/>
    <property type="match status" value="1"/>
</dbReference>
<evidence type="ECO:0000313" key="6">
    <source>
        <dbReference type="Proteomes" id="UP000694621"/>
    </source>
</evidence>
<feature type="compositionally biased region" description="Polar residues" evidence="1">
    <location>
        <begin position="82"/>
        <end position="92"/>
    </location>
</feature>
<feature type="region of interest" description="Disordered" evidence="1">
    <location>
        <begin position="72"/>
        <end position="124"/>
    </location>
</feature>
<evidence type="ECO:0000259" key="3">
    <source>
        <dbReference type="SMART" id="SM00460"/>
    </source>
</evidence>
<evidence type="ECO:0000256" key="1">
    <source>
        <dbReference type="SAM" id="MobiDB-lite"/>
    </source>
</evidence>
<dbReference type="Pfam" id="PF01841">
    <property type="entry name" value="Transglut_core"/>
    <property type="match status" value="1"/>
</dbReference>
<feature type="region of interest" description="Disordered" evidence="1">
    <location>
        <begin position="142"/>
        <end position="163"/>
    </location>
</feature>
<evidence type="ECO:0000313" key="7">
    <source>
        <dbReference type="Proteomes" id="UP000752171"/>
    </source>
</evidence>
<organism evidence="5 6">
    <name type="scientific">Astyanax mexicanus</name>
    <name type="common">Blind cave fish</name>
    <name type="synonym">Astyanax fasciatus mexicanus</name>
    <dbReference type="NCBI Taxonomy" id="7994"/>
    <lineage>
        <taxon>Eukaryota</taxon>
        <taxon>Metazoa</taxon>
        <taxon>Chordata</taxon>
        <taxon>Craniata</taxon>
        <taxon>Vertebrata</taxon>
        <taxon>Euteleostomi</taxon>
        <taxon>Actinopterygii</taxon>
        <taxon>Neopterygii</taxon>
        <taxon>Teleostei</taxon>
        <taxon>Ostariophysi</taxon>
        <taxon>Characiformes</taxon>
        <taxon>Characoidei</taxon>
        <taxon>Acestrorhamphidae</taxon>
        <taxon>Acestrorhamphinae</taxon>
        <taxon>Astyanax</taxon>
    </lineage>
</organism>
<dbReference type="GO" id="GO:0005737">
    <property type="term" value="C:cytoplasm"/>
    <property type="evidence" value="ECO:0007669"/>
    <property type="project" value="TreeGrafter"/>
</dbReference>
<dbReference type="AlphaFoldDB" id="A0A8B9HZM8"/>
<reference evidence="4 7" key="1">
    <citation type="submission" date="2021-07" db="EMBL/GenBank/DDBJ databases">
        <authorList>
            <person name="Imarazene B."/>
            <person name="Zahm M."/>
            <person name="Klopp C."/>
            <person name="Cabau C."/>
            <person name="Beille S."/>
            <person name="Jouanno E."/>
            <person name="Castinel A."/>
            <person name="Lluch J."/>
            <person name="Gil L."/>
            <person name="Kuchtly C."/>
            <person name="Lopez Roques C."/>
            <person name="Donnadieu C."/>
            <person name="Parrinello H."/>
            <person name="Journot L."/>
            <person name="Du K."/>
            <person name="Schartl M."/>
            <person name="Retaux S."/>
            <person name="Guiguen Y."/>
        </authorList>
    </citation>
    <scope>NUCLEOTIDE SEQUENCE [LARGE SCALE GENOMIC DNA]</scope>
    <source>
        <strain evidence="4">Pach_M1</strain>
        <tissue evidence="4">Testis</tissue>
    </source>
</reference>
<gene>
    <name evidence="4" type="primary">KY</name>
    <name evidence="4" type="ORF">AMEX_G3999</name>
</gene>
<dbReference type="PANTHER" id="PTHR46333:SF4">
    <property type="entry name" value="TRANSGLUTAMINASE-LIKE DOMAIN-CONTAINING PROTEIN"/>
    <property type="match status" value="1"/>
</dbReference>
<proteinExistence type="predicted"/>
<dbReference type="InterPro" id="IPR002931">
    <property type="entry name" value="Transglutaminase-like"/>
</dbReference>
<reference evidence="5" key="2">
    <citation type="submission" date="2025-05" db="UniProtKB">
        <authorList>
            <consortium name="Ensembl"/>
        </authorList>
    </citation>
    <scope>IDENTIFICATION</scope>
</reference>
<feature type="region of interest" description="Disordered" evidence="1">
    <location>
        <begin position="19"/>
        <end position="60"/>
    </location>
</feature>
<feature type="domain" description="Transglutaminase-like" evidence="3">
    <location>
        <begin position="257"/>
        <end position="324"/>
    </location>
</feature>
<evidence type="ECO:0000256" key="2">
    <source>
        <dbReference type="SAM" id="SignalP"/>
    </source>
</evidence>
<keyword evidence="2" id="KW-0732">Signal</keyword>
<dbReference type="Ensembl" id="ENSAMXT00005019243.1">
    <property type="protein sequence ID" value="ENSAMXP00005017412.1"/>
    <property type="gene ID" value="ENSAMXG00005009090.1"/>
</dbReference>
<dbReference type="Gene3D" id="3.10.620.30">
    <property type="match status" value="1"/>
</dbReference>
<dbReference type="EMBL" id="JAICCE010000002">
    <property type="protein sequence ID" value="KAG9281210.1"/>
    <property type="molecule type" value="Genomic_DNA"/>
</dbReference>
<feature type="compositionally biased region" description="Polar residues" evidence="1">
    <location>
        <begin position="145"/>
        <end position="155"/>
    </location>
</feature>
<sequence>MHLWHLFLRRCCCCCHSQTQDEEGQPSKRKKSSTKSEHELPKLPKLPRAGQTNTGYDSDYDGNAEIIRVIKNNRMKEEEPTRNNAQTVTSQPSRHKESRDNLNKLPRLPRVGQTNNGYVSDDDGNAETFRVKYKNMVIEEEPTRRNAQIDTSQLSKPKDSRDNLNKLIKPQSSRKLFQELIANTDFSRVDTYVINAGKELKRKKIYSVETIAQTIINGTTNDLERLRAVWIWLCDNIEYDVEGFLGVTKKLYSPDDVIRTGKAVCSGYAGVCLQLCNVVGIECREVNGYGKGIGYEPGQKCQGTNHAWNAVNLGGHWHLLDSCWGAGNCDMSQRVFNKCYNEFYFLTDPEEFINDHYPAEEKWQLLERPVNLKEFEKRVTKSAQFYRLGLTLIHPKQCSLDTENGEATISMGLSEPADFTYTIYQCNGSKKTELSKSRGLLIITKSSMKLRVIPPTAGSFEVELFARAAGVTGLYSHLCSFLLKCAKPKPFEDLPENPSLCWGISPDGYARGLRSCEYGGEVIELRSGRFELVLQTARPLRVICSLSHKDLDGTLATRCVASQAEAEKLTCSVLCPYTGYYTLSVYVRDYESGNGNHKSAASFLLHCTSNPVNLNELFPPDLSNKCGPGLTTTEAGLSQFSHTGAIVTAQQGKCNITFQNQQDISLHAVLSKEQCKLSTYPLSRYSFVNYDGSMVTISIALPEPGSYLLSLFGNSTHLCDFIIQNSSDISCPPFPCTYSSWEKGGVLLEPQSGLLEPLSWVRIRVKVAGVYSVHAKAEETVDLELNNRKEWEGKVFTGKAAQVQLMVRENENSVQRMVLMYFDVLKPQK</sequence>